<evidence type="ECO:0000259" key="4">
    <source>
        <dbReference type="PROSITE" id="PS51891"/>
    </source>
</evidence>
<dbReference type="Proteomes" id="UP000595197">
    <property type="component" value="Plasmid pTT6-1"/>
</dbReference>
<reference evidence="5" key="1">
    <citation type="submission" date="2021-02" db="EMBL/GenBank/DDBJ databases">
        <title>Skermanella TT6 skin isolate.</title>
        <authorList>
            <person name="Lee K."/>
            <person name="Ganzorig M."/>
        </authorList>
    </citation>
    <scope>NUCLEOTIDE SEQUENCE</scope>
    <source>
        <strain evidence="5">TT6</strain>
    </source>
</reference>
<accession>A0ABX7BHG5</accession>
<keyword evidence="2" id="KW-0479">Metal-binding</keyword>
<geneLocation type="plasmid" evidence="5 6">
    <name>pTT6-1</name>
</geneLocation>
<name>A0ABX7BHG5_9PROT</name>
<keyword evidence="5" id="KW-0614">Plasmid</keyword>
<proteinExistence type="inferred from homology"/>
<comment type="similarity">
    <text evidence="1">Belongs to the Gfa family.</text>
</comment>
<dbReference type="Gene3D" id="2.170.150.70">
    <property type="match status" value="1"/>
</dbReference>
<protein>
    <recommendedName>
        <fullName evidence="4">CENP-V/GFA domain-containing protein</fullName>
    </recommendedName>
</protein>
<dbReference type="InterPro" id="IPR006913">
    <property type="entry name" value="CENP-V/GFA"/>
</dbReference>
<evidence type="ECO:0000256" key="3">
    <source>
        <dbReference type="ARBA" id="ARBA00022833"/>
    </source>
</evidence>
<dbReference type="SUPFAM" id="SSF51316">
    <property type="entry name" value="Mss4-like"/>
    <property type="match status" value="1"/>
</dbReference>
<dbReference type="EMBL" id="CP067421">
    <property type="protein sequence ID" value="QQP93030.1"/>
    <property type="molecule type" value="Genomic_DNA"/>
</dbReference>
<keyword evidence="3" id="KW-0862">Zinc</keyword>
<dbReference type="PROSITE" id="PS51891">
    <property type="entry name" value="CENP_V_GFA"/>
    <property type="match status" value="1"/>
</dbReference>
<dbReference type="Pfam" id="PF04828">
    <property type="entry name" value="GFA"/>
    <property type="match status" value="1"/>
</dbReference>
<feature type="domain" description="CENP-V/GFA" evidence="4">
    <location>
        <begin position="2"/>
        <end position="119"/>
    </location>
</feature>
<dbReference type="PANTHER" id="PTHR28620:SF1">
    <property type="entry name" value="CENP-V_GFA DOMAIN-CONTAINING PROTEIN"/>
    <property type="match status" value="1"/>
</dbReference>
<evidence type="ECO:0000313" key="5">
    <source>
        <dbReference type="EMBL" id="QQP93030.1"/>
    </source>
</evidence>
<dbReference type="InterPro" id="IPR011057">
    <property type="entry name" value="Mss4-like_sf"/>
</dbReference>
<gene>
    <name evidence="5" type="ORF">IGS68_28075</name>
</gene>
<evidence type="ECO:0000256" key="2">
    <source>
        <dbReference type="ARBA" id="ARBA00022723"/>
    </source>
</evidence>
<sequence length="135" mass="14936">MLKLSCHCGQVRIELDRRPDYINECNCTLCSKAGVRWAYFHPSQVGVEGTASSYIREDKAEPGAEIRFCPRCGSTTHFTLTEGAVAKFGNTMMGVNMRLADEGDLAGSELRYPDGRAWPGHGDFGYVREARIIGE</sequence>
<evidence type="ECO:0000313" key="6">
    <source>
        <dbReference type="Proteomes" id="UP000595197"/>
    </source>
</evidence>
<keyword evidence="6" id="KW-1185">Reference proteome</keyword>
<dbReference type="PANTHER" id="PTHR28620">
    <property type="entry name" value="CENTROMERE PROTEIN V"/>
    <property type="match status" value="1"/>
</dbReference>
<evidence type="ECO:0000256" key="1">
    <source>
        <dbReference type="ARBA" id="ARBA00005495"/>
    </source>
</evidence>
<dbReference type="RefSeq" id="WP_201082374.1">
    <property type="nucleotide sequence ID" value="NZ_CP067421.1"/>
</dbReference>
<organism evidence="5 6">
    <name type="scientific">Skermanella cutis</name>
    <dbReference type="NCBI Taxonomy" id="2775420"/>
    <lineage>
        <taxon>Bacteria</taxon>
        <taxon>Pseudomonadati</taxon>
        <taxon>Pseudomonadota</taxon>
        <taxon>Alphaproteobacteria</taxon>
        <taxon>Rhodospirillales</taxon>
        <taxon>Azospirillaceae</taxon>
        <taxon>Skermanella</taxon>
    </lineage>
</organism>
<dbReference type="InterPro" id="IPR052355">
    <property type="entry name" value="CENP-V-like"/>
</dbReference>